<keyword evidence="1" id="KW-0472">Membrane</keyword>
<dbReference type="EMBL" id="AP013055">
    <property type="protein sequence ID" value="BAO49426.1"/>
    <property type="molecule type" value="Genomic_DNA"/>
</dbReference>
<keyword evidence="1" id="KW-1133">Transmembrane helix</keyword>
<organism evidence="2 3">
    <name type="scientific">Alphaentomopoxvirus acuprea</name>
    <dbReference type="NCBI Taxonomy" id="62099"/>
    <lineage>
        <taxon>Viruses</taxon>
        <taxon>Varidnaviria</taxon>
        <taxon>Bamfordvirae</taxon>
        <taxon>Nucleocytoviricota</taxon>
        <taxon>Pokkesviricetes</taxon>
        <taxon>Chitovirales</taxon>
        <taxon>Poxviridae</taxon>
        <taxon>Entomopoxvirinae</taxon>
        <taxon>Alphaentomopoxvirus</taxon>
    </lineage>
</organism>
<keyword evidence="1" id="KW-0812">Transmembrane</keyword>
<evidence type="ECO:0000313" key="2">
    <source>
        <dbReference type="EMBL" id="BAO49426.1"/>
    </source>
</evidence>
<protein>
    <submittedName>
        <fullName evidence="2">Putative myristylated membrane protein</fullName>
    </submittedName>
</protein>
<dbReference type="InterPro" id="IPR004251">
    <property type="entry name" value="Pox_virus_G9/A16"/>
</dbReference>
<dbReference type="Pfam" id="PF03003">
    <property type="entry name" value="Pox_G9-A16"/>
    <property type="match status" value="1"/>
</dbReference>
<keyword evidence="3" id="KW-1185">Reference proteome</keyword>
<dbReference type="RefSeq" id="YP_009001539.1">
    <property type="nucleotide sequence ID" value="NC_023426.1"/>
</dbReference>
<feature type="transmembrane region" description="Helical" evidence="1">
    <location>
        <begin position="351"/>
        <end position="372"/>
    </location>
</feature>
<sequence>MGGSVSLNSITTSNNNANGNKQLIVGLSNGEDIRLNMYEQINTIPKSEYIGKDEFEIEYCIASPFNGLGECSKLFNSDPSSNYTYELDNYVITNEGTPCTSLTFRPGSILYETSNWINDRTFQGNRCKILYRGPPIYKNDLFECCTGKRTTNCHETLINNFETSHCNVTMQNFCTENPNDIYCYRWLDTQSKAGYDIALKLYSDICSRDHQPEYCTYMCMYARDYGYPGYCDKALSNWCNNNKNNNLCYCYNPPAEIIPDVEEVLGPKECWIDSCTSSYTNQKWLTTDQMEIKRNCGIRSCIITVGSLMARGSNIIELINNCVAGAISSSQSYQNYIGNSSIKIDQTWGSFFDPVIFLIIMCFIFLCVIYLINNKPIYTIDINE</sequence>
<evidence type="ECO:0000256" key="1">
    <source>
        <dbReference type="SAM" id="Phobius"/>
    </source>
</evidence>
<dbReference type="KEGG" id="vg:18263495"/>
<reference evidence="2 3" key="1">
    <citation type="journal article" date="2014" name="Virology">
        <title>The complete genome sequence of the Alphaentomopoxvirus Anomala cuprea entomopoxvirus, including its terminal hairpin loop sequences, suggests a potentially unique mode of apoptosis inhibition and mode of DNA replication.</title>
        <authorList>
            <person name="Mitsuhashi W."/>
            <person name="Miyamoto K."/>
            <person name="Wada S."/>
        </authorList>
    </citation>
    <scope>NUCLEOTIDE SEQUENCE [LARGE SCALE GENOMIC DNA]</scope>
    <source>
        <strain evidence="2">CV6M</strain>
    </source>
</reference>
<accession>W6JLC2</accession>
<dbReference type="OrthoDB" id="5235at10239"/>
<evidence type="ECO:0000313" key="3">
    <source>
        <dbReference type="Proteomes" id="UP000174145"/>
    </source>
</evidence>
<name>W6JLC2_9POXV</name>
<dbReference type="GeneID" id="18263495"/>
<dbReference type="Proteomes" id="UP000174145">
    <property type="component" value="Segment"/>
</dbReference>
<proteinExistence type="predicted"/>